<sequence>MNTVYRKTIPVNTTGTISPSWPLAGMSAGTILGLADKPLEKAPIYRGVDLQLTSKAGVRMVYSKEHGTDYSKGLPLVTREWRIRDSDDVTTLQMEYRAMYERYACRTPYSQRLRMIEDNRYADRTGALCTYVIGTVCDYHEHDGIITRICLMSPMVSRNFDFTYQQPIDSHLWLMIRDMRSGFDYANPDDRFLNTLHDEKLHIGDMINVAARIRSYRDSKGRLRLGVGEWNPMSAAMIYGFERSDRSMGLYHVPRNLIHHMTIGDFRANGTITIRAARELGDDIAECASLQPAGQLVEPKTALPVY</sequence>
<organism evidence="1 2">
    <name type="scientific">Bifidobacterium callitrichidarum</name>
    <dbReference type="NCBI Taxonomy" id="2052941"/>
    <lineage>
        <taxon>Bacteria</taxon>
        <taxon>Bacillati</taxon>
        <taxon>Actinomycetota</taxon>
        <taxon>Actinomycetes</taxon>
        <taxon>Bifidobacteriales</taxon>
        <taxon>Bifidobacteriaceae</taxon>
        <taxon>Bifidobacterium</taxon>
    </lineage>
</organism>
<accession>A0A2U2NC66</accession>
<dbReference type="Proteomes" id="UP000245876">
    <property type="component" value="Unassembled WGS sequence"/>
</dbReference>
<proteinExistence type="predicted"/>
<protein>
    <submittedName>
        <fullName evidence="1">Uncharacterized protein</fullName>
    </submittedName>
</protein>
<evidence type="ECO:0000313" key="1">
    <source>
        <dbReference type="EMBL" id="PWG66746.1"/>
    </source>
</evidence>
<dbReference type="EMBL" id="QFFM01000003">
    <property type="protein sequence ID" value="PWG66746.1"/>
    <property type="molecule type" value="Genomic_DNA"/>
</dbReference>
<dbReference type="OrthoDB" id="9762211at2"/>
<gene>
    <name evidence="1" type="ORF">DF196_02250</name>
</gene>
<reference evidence="1 2" key="1">
    <citation type="journal article" date="2018" name="Int. J. Syst. Evol. Microbiol.">
        <title>Bifidobacterium callitrichidarum sp. nov. from the faeces of the emperor tamarin (Saguinus imperator).</title>
        <authorList>
            <person name="Modesto M."/>
            <person name="Michelini S."/>
            <person name="Sansosti M.C."/>
            <person name="De Filippo C."/>
            <person name="Cavalieri D."/>
            <person name="Qvirist L."/>
            <person name="Andlid T."/>
            <person name="Spiezio C."/>
            <person name="Sandri C."/>
            <person name="Pascarelli S."/>
            <person name="Sgorbati B."/>
            <person name="Mattarelli P."/>
        </authorList>
    </citation>
    <scope>NUCLEOTIDE SEQUENCE [LARGE SCALE GENOMIC DNA]</scope>
    <source>
        <strain evidence="1 2">TRI 5</strain>
    </source>
</reference>
<comment type="caution">
    <text evidence="1">The sequence shown here is derived from an EMBL/GenBank/DDBJ whole genome shotgun (WGS) entry which is preliminary data.</text>
</comment>
<dbReference type="RefSeq" id="WP_109056315.1">
    <property type="nucleotide sequence ID" value="NZ_QFFM01000003.1"/>
</dbReference>
<name>A0A2U2NC66_9BIFI</name>
<evidence type="ECO:0000313" key="2">
    <source>
        <dbReference type="Proteomes" id="UP000245876"/>
    </source>
</evidence>
<dbReference type="AlphaFoldDB" id="A0A2U2NC66"/>
<keyword evidence="2" id="KW-1185">Reference proteome</keyword>